<dbReference type="GO" id="GO:0016020">
    <property type="term" value="C:membrane"/>
    <property type="evidence" value="ECO:0007669"/>
    <property type="project" value="UniProtKB-SubCell"/>
</dbReference>
<keyword evidence="7" id="KW-1185">Reference proteome</keyword>
<accession>A0A1Y0EHP3</accession>
<keyword evidence="2 5" id="KW-0812">Transmembrane</keyword>
<evidence type="ECO:0000313" key="7">
    <source>
        <dbReference type="Proteomes" id="UP000195273"/>
    </source>
</evidence>
<gene>
    <name evidence="6" type="ORF">LOKVESSMR4R_03881</name>
</gene>
<evidence type="ECO:0000256" key="2">
    <source>
        <dbReference type="ARBA" id="ARBA00022692"/>
    </source>
</evidence>
<evidence type="ECO:0000256" key="5">
    <source>
        <dbReference type="SAM" id="Phobius"/>
    </source>
</evidence>
<keyword evidence="3 5" id="KW-1133">Transmembrane helix</keyword>
<dbReference type="EMBL" id="CP021431">
    <property type="protein sequence ID" value="ARU03146.1"/>
    <property type="molecule type" value="Genomic_DNA"/>
</dbReference>
<dbReference type="InterPro" id="IPR007792">
    <property type="entry name" value="T4SS_VirB3/TrbD/AvhB"/>
</dbReference>
<evidence type="ECO:0000313" key="6">
    <source>
        <dbReference type="EMBL" id="ARU03146.1"/>
    </source>
</evidence>
<proteinExistence type="predicted"/>
<dbReference type="RefSeq" id="WP_087212258.1">
    <property type="nucleotide sequence ID" value="NZ_CP021431.1"/>
</dbReference>
<dbReference type="Pfam" id="PF05101">
    <property type="entry name" value="VirB3"/>
    <property type="match status" value="1"/>
</dbReference>
<evidence type="ECO:0000256" key="3">
    <source>
        <dbReference type="ARBA" id="ARBA00022989"/>
    </source>
</evidence>
<dbReference type="AlphaFoldDB" id="A0A1Y0EHP3"/>
<comment type="subcellular location">
    <subcellularLocation>
        <location evidence="1">Membrane</location>
    </subcellularLocation>
</comment>
<dbReference type="Proteomes" id="UP000195273">
    <property type="component" value="Chromosome"/>
</dbReference>
<reference evidence="6 7" key="1">
    <citation type="submission" date="2017-05" db="EMBL/GenBank/DDBJ databases">
        <title>Genome Sequence of Loktanella vestfoldensis Strain SMR4r Isolated from a Culture of the Diatom Skeletonema marinoi.</title>
        <authorList>
            <person name="Topel M."/>
            <person name="Pinder M.I.M."/>
            <person name="Johansson O.N."/>
            <person name="Kourtchenko O."/>
            <person name="Godhe A."/>
            <person name="Clarke A.K."/>
        </authorList>
    </citation>
    <scope>NUCLEOTIDE SEQUENCE [LARGE SCALE GENOMIC DNA]</scope>
    <source>
        <strain evidence="6 7">SMR4r</strain>
    </source>
</reference>
<feature type="transmembrane region" description="Helical" evidence="5">
    <location>
        <begin position="38"/>
        <end position="57"/>
    </location>
</feature>
<protein>
    <submittedName>
        <fullName evidence="6">Type IV secretory pathway, VirB3-like protein</fullName>
    </submittedName>
</protein>
<feature type="transmembrane region" description="Helical" evidence="5">
    <location>
        <begin position="12"/>
        <end position="32"/>
    </location>
</feature>
<keyword evidence="4 5" id="KW-0472">Membrane</keyword>
<dbReference type="PROSITE" id="PS51257">
    <property type="entry name" value="PROKAR_LIPOPROTEIN"/>
    <property type="match status" value="1"/>
</dbReference>
<evidence type="ECO:0000256" key="4">
    <source>
        <dbReference type="ARBA" id="ARBA00023136"/>
    </source>
</evidence>
<organism evidence="6 7">
    <name type="scientific">Yoonia vestfoldensis</name>
    <dbReference type="NCBI Taxonomy" id="245188"/>
    <lineage>
        <taxon>Bacteria</taxon>
        <taxon>Pseudomonadati</taxon>
        <taxon>Pseudomonadota</taxon>
        <taxon>Alphaproteobacteria</taxon>
        <taxon>Rhodobacterales</taxon>
        <taxon>Paracoccaceae</taxon>
        <taxon>Yoonia</taxon>
    </lineage>
</organism>
<name>A0A1Y0EHP3_9RHOB</name>
<evidence type="ECO:0000256" key="1">
    <source>
        <dbReference type="ARBA" id="ARBA00004370"/>
    </source>
</evidence>
<sequence>MPRINQAFTQPVLIAGCEPIPLTLVIVSSLLVITVSQFAFSIFALVLPIFIAAIIILRKCAEYDPKLFAILWDSTMPGIKATLKGTRGVGTTLWDLPTAISNMPLVDGETTSRRKRR</sequence>
<dbReference type="KEGG" id="lvs:LOKVESSMR4R_03881"/>